<dbReference type="InterPro" id="IPR036236">
    <property type="entry name" value="Znf_C2H2_sf"/>
</dbReference>
<feature type="region of interest" description="Disordered" evidence="8">
    <location>
        <begin position="225"/>
        <end position="254"/>
    </location>
</feature>
<dbReference type="PANTHER" id="PTHR23226:SF416">
    <property type="entry name" value="FI01424P"/>
    <property type="match status" value="1"/>
</dbReference>
<gene>
    <name evidence="11" type="primary">LOC106458379</name>
</gene>
<feature type="region of interest" description="Disordered" evidence="8">
    <location>
        <begin position="532"/>
        <end position="554"/>
    </location>
</feature>
<keyword evidence="2" id="KW-0479">Metal-binding</keyword>
<evidence type="ECO:0000259" key="9">
    <source>
        <dbReference type="PROSITE" id="PS50157"/>
    </source>
</evidence>
<feature type="region of interest" description="Disordered" evidence="8">
    <location>
        <begin position="38"/>
        <end position="57"/>
    </location>
</feature>
<feature type="domain" description="C2H2-type" evidence="9">
    <location>
        <begin position="934"/>
        <end position="961"/>
    </location>
</feature>
<keyword evidence="6" id="KW-0539">Nucleus</keyword>
<name>A0ABM1S9G9_LIMPO</name>
<evidence type="ECO:0000313" key="11">
    <source>
        <dbReference type="RefSeq" id="XP_022240274.1"/>
    </source>
</evidence>
<dbReference type="Pfam" id="PF00096">
    <property type="entry name" value="zf-C2H2"/>
    <property type="match status" value="5"/>
</dbReference>
<feature type="domain" description="C2H2-type" evidence="9">
    <location>
        <begin position="906"/>
        <end position="933"/>
    </location>
</feature>
<evidence type="ECO:0000256" key="8">
    <source>
        <dbReference type="SAM" id="MobiDB-lite"/>
    </source>
</evidence>
<dbReference type="RefSeq" id="XP_022240274.1">
    <property type="nucleotide sequence ID" value="XM_022384566.1"/>
</dbReference>
<evidence type="ECO:0000256" key="2">
    <source>
        <dbReference type="ARBA" id="ARBA00022723"/>
    </source>
</evidence>
<feature type="domain" description="C2H2-type" evidence="9">
    <location>
        <begin position="962"/>
        <end position="989"/>
    </location>
</feature>
<evidence type="ECO:0000256" key="6">
    <source>
        <dbReference type="ARBA" id="ARBA00023242"/>
    </source>
</evidence>
<comment type="subcellular location">
    <subcellularLocation>
        <location evidence="1">Nucleus</location>
    </subcellularLocation>
</comment>
<evidence type="ECO:0000313" key="10">
    <source>
        <dbReference type="Proteomes" id="UP000694941"/>
    </source>
</evidence>
<feature type="domain" description="C2H2-type" evidence="9">
    <location>
        <begin position="990"/>
        <end position="1017"/>
    </location>
</feature>
<dbReference type="InterPro" id="IPR013087">
    <property type="entry name" value="Znf_C2H2_type"/>
</dbReference>
<evidence type="ECO:0000256" key="4">
    <source>
        <dbReference type="ARBA" id="ARBA00022771"/>
    </source>
</evidence>
<feature type="region of interest" description="Disordered" evidence="8">
    <location>
        <begin position="642"/>
        <end position="667"/>
    </location>
</feature>
<feature type="region of interest" description="Disordered" evidence="8">
    <location>
        <begin position="727"/>
        <end position="751"/>
    </location>
</feature>
<dbReference type="Proteomes" id="UP000694941">
    <property type="component" value="Unplaced"/>
</dbReference>
<accession>A0ABM1S9G9</accession>
<evidence type="ECO:0000256" key="5">
    <source>
        <dbReference type="ARBA" id="ARBA00022833"/>
    </source>
</evidence>
<feature type="compositionally biased region" description="Polar residues" evidence="8">
    <location>
        <begin position="642"/>
        <end position="652"/>
    </location>
</feature>
<dbReference type="GeneID" id="106458379"/>
<organism evidence="10 11">
    <name type="scientific">Limulus polyphemus</name>
    <name type="common">Atlantic horseshoe crab</name>
    <dbReference type="NCBI Taxonomy" id="6850"/>
    <lineage>
        <taxon>Eukaryota</taxon>
        <taxon>Metazoa</taxon>
        <taxon>Ecdysozoa</taxon>
        <taxon>Arthropoda</taxon>
        <taxon>Chelicerata</taxon>
        <taxon>Merostomata</taxon>
        <taxon>Xiphosura</taxon>
        <taxon>Limulidae</taxon>
        <taxon>Limulus</taxon>
    </lineage>
</organism>
<evidence type="ECO:0000256" key="7">
    <source>
        <dbReference type="PROSITE-ProRule" id="PRU00042"/>
    </source>
</evidence>
<feature type="region of interest" description="Disordered" evidence="8">
    <location>
        <begin position="488"/>
        <end position="517"/>
    </location>
</feature>
<proteinExistence type="predicted"/>
<feature type="compositionally biased region" description="Polar residues" evidence="8">
    <location>
        <begin position="225"/>
        <end position="234"/>
    </location>
</feature>
<keyword evidence="5" id="KW-0862">Zinc</keyword>
<feature type="compositionally biased region" description="Polar residues" evidence="8">
    <location>
        <begin position="504"/>
        <end position="517"/>
    </location>
</feature>
<feature type="compositionally biased region" description="Low complexity" evidence="8">
    <location>
        <begin position="653"/>
        <end position="665"/>
    </location>
</feature>
<keyword evidence="10" id="KW-1185">Reference proteome</keyword>
<dbReference type="PROSITE" id="PS50157">
    <property type="entry name" value="ZINC_FINGER_C2H2_2"/>
    <property type="match status" value="5"/>
</dbReference>
<dbReference type="PROSITE" id="PS00028">
    <property type="entry name" value="ZINC_FINGER_C2H2_1"/>
    <property type="match status" value="5"/>
</dbReference>
<keyword evidence="4 7" id="KW-0863">Zinc-finger</keyword>
<keyword evidence="3" id="KW-0677">Repeat</keyword>
<feature type="compositionally biased region" description="Low complexity" evidence="8">
    <location>
        <begin position="738"/>
        <end position="751"/>
    </location>
</feature>
<feature type="domain" description="C2H2-type" evidence="9">
    <location>
        <begin position="878"/>
        <end position="905"/>
    </location>
</feature>
<dbReference type="SUPFAM" id="SSF57667">
    <property type="entry name" value="beta-beta-alpha zinc fingers"/>
    <property type="match status" value="3"/>
</dbReference>
<protein>
    <submittedName>
        <fullName evidence="11">Uncharacterized protein LOC106458379</fullName>
    </submittedName>
</protein>
<dbReference type="Gene3D" id="3.30.160.60">
    <property type="entry name" value="Classic Zinc Finger"/>
    <property type="match status" value="5"/>
</dbReference>
<sequence>MMMDDAHSPVVTTNSGKSVFIVNDGALATSAPLFTPQSSCDDVSDANQDLSQSTSSEQGDMILDSHHEHEQTSSAKVHLISSETSFIADKPSPKISVERRTVLSSYRCSSSIVEPQVSDISGYGIEKPCNSPNSAFFLQKDVEPSDLSHVSHNTPAKERLLNHTDVERKIPLSLTVSSNNTVSHSRHEKDLSNTASLQLSDSHIILSSNRVISRHNQLLTQDTSNLSNFQSHGSQEAPEVIEEPSSTYSGSSKLQRLPPVSTIIQPRFASLVKKGYKPPSLESSSIDLSHTHDPHHAEALCLSTVSRSEADVIMNPISLVANKNDTGGHYFGDSVDSLQSLSTSFSEADVVESAATSRVPSHSAPVIMSLPDFSKIHSGNVLITSSKDHGLHVPSSVNRFPRMDHRGPLLFDDDGHPIVLPSTNPLLTPLDLGTTTLSMVSSRMSSQTAGREVGQMNMSSSSTRLAFCRPILGVPTGVITAVGPSHSTPISASDEIQEHRPPSLLSQEENVSISASSPKYGSVIEGRDFSGVLGKSESEDDETDDISDAPSITIASPMHGISTSALPSILSSLASQSSYLLSSLVSSTASSCPLTLTKTASSNSTTTTSVPLIHGMQPGLTSSHLPYVSPFLLSGILPTSLSGTSVKQEPQEATSSPTITSASSPHYSSFPTLPSLISILKQEAPTGSTTGSGPLPPFTVVSGLSSVSKRALAGFDSEQVNFHLGEVSVKEEPSGNAETSPSESLSAPESPVLQNTSKLHELSGLPTIPLAVISTSARVEHSSPSITQATTVPSNQITACYSRTATATSKTNSTSAIGMASTSLIGAISGRKVEIVDKKCCQLCKAGKPCSLHSAQSHSVSSQLVSGPLLSGDPAKPFQCNLCGKKLASKNVYQLHMRSHSGEKPFTCNLCGHHFSQKTSLTRHMRSHTGERPFPCEVCGKRFADKERTKIHMRTHTGEKPFACEICGKCFSQKSTVKRHMSVHTGEKPFTCETCGKGFANRGNLNAHSKTHVNSLNT</sequence>
<dbReference type="PANTHER" id="PTHR23226">
    <property type="entry name" value="ZINC FINGER AND SCAN DOMAIN-CONTAINING"/>
    <property type="match status" value="1"/>
</dbReference>
<dbReference type="SMART" id="SM00355">
    <property type="entry name" value="ZnF_C2H2"/>
    <property type="match status" value="5"/>
</dbReference>
<feature type="compositionally biased region" description="Acidic residues" evidence="8">
    <location>
        <begin position="538"/>
        <end position="547"/>
    </location>
</feature>
<reference evidence="11" key="1">
    <citation type="submission" date="2025-08" db="UniProtKB">
        <authorList>
            <consortium name="RefSeq"/>
        </authorList>
    </citation>
    <scope>IDENTIFICATION</scope>
    <source>
        <tissue evidence="11">Muscle</tissue>
    </source>
</reference>
<feature type="compositionally biased region" description="Polar residues" evidence="8">
    <location>
        <begin position="244"/>
        <end position="254"/>
    </location>
</feature>
<evidence type="ECO:0000256" key="3">
    <source>
        <dbReference type="ARBA" id="ARBA00022737"/>
    </source>
</evidence>
<evidence type="ECO:0000256" key="1">
    <source>
        <dbReference type="ARBA" id="ARBA00004123"/>
    </source>
</evidence>